<keyword evidence="1" id="KW-0472">Membrane</keyword>
<reference evidence="2" key="1">
    <citation type="submission" date="2020-11" db="EMBL/GenBank/DDBJ databases">
        <authorList>
            <consortium name="DOE Joint Genome Institute"/>
            <person name="Ahrendt S."/>
            <person name="Riley R."/>
            <person name="Andreopoulos W."/>
            <person name="LaButti K."/>
            <person name="Pangilinan J."/>
            <person name="Ruiz-duenas F.J."/>
            <person name="Barrasa J.M."/>
            <person name="Sanchez-Garcia M."/>
            <person name="Camarero S."/>
            <person name="Miyauchi S."/>
            <person name="Serrano A."/>
            <person name="Linde D."/>
            <person name="Babiker R."/>
            <person name="Drula E."/>
            <person name="Ayuso-Fernandez I."/>
            <person name="Pacheco R."/>
            <person name="Padilla G."/>
            <person name="Ferreira P."/>
            <person name="Barriuso J."/>
            <person name="Kellner H."/>
            <person name="Castanera R."/>
            <person name="Alfaro M."/>
            <person name="Ramirez L."/>
            <person name="Pisabarro A.G."/>
            <person name="Kuo A."/>
            <person name="Tritt A."/>
            <person name="Lipzen A."/>
            <person name="He G."/>
            <person name="Yan M."/>
            <person name="Ng V."/>
            <person name="Cullen D."/>
            <person name="Martin F."/>
            <person name="Rosso M.-N."/>
            <person name="Henrissat B."/>
            <person name="Hibbett D."/>
            <person name="Martinez A.T."/>
            <person name="Grigoriev I.V."/>
        </authorList>
    </citation>
    <scope>NUCLEOTIDE SEQUENCE</scope>
    <source>
        <strain evidence="2">AH 44721</strain>
    </source>
</reference>
<dbReference type="Gene3D" id="3.40.50.1820">
    <property type="entry name" value="alpha/beta hydrolase"/>
    <property type="match status" value="1"/>
</dbReference>
<comment type="caution">
    <text evidence="2">The sequence shown here is derived from an EMBL/GenBank/DDBJ whole genome shotgun (WGS) entry which is preliminary data.</text>
</comment>
<keyword evidence="3" id="KW-1185">Reference proteome</keyword>
<dbReference type="PANTHER" id="PTHR37471:SF1">
    <property type="entry name" value="AB HYDROLASE-1 DOMAIN-CONTAINING PROTEIN"/>
    <property type="match status" value="1"/>
</dbReference>
<feature type="transmembrane region" description="Helical" evidence="1">
    <location>
        <begin position="20"/>
        <end position="44"/>
    </location>
</feature>
<dbReference type="PANTHER" id="PTHR37471">
    <property type="entry name" value="UNNAMED PRODUCT"/>
    <property type="match status" value="1"/>
</dbReference>
<keyword evidence="1" id="KW-1133">Transmembrane helix</keyword>
<gene>
    <name evidence="2" type="ORF">CPB84DRAFT_1758047</name>
</gene>
<accession>A0A9P5P423</accession>
<feature type="transmembrane region" description="Helical" evidence="1">
    <location>
        <begin position="56"/>
        <end position="76"/>
    </location>
</feature>
<feature type="transmembrane region" description="Helical" evidence="1">
    <location>
        <begin position="229"/>
        <end position="247"/>
    </location>
</feature>
<proteinExistence type="predicted"/>
<evidence type="ECO:0000313" key="3">
    <source>
        <dbReference type="Proteomes" id="UP000724874"/>
    </source>
</evidence>
<dbReference type="Proteomes" id="UP000724874">
    <property type="component" value="Unassembled WGS sequence"/>
</dbReference>
<evidence type="ECO:0000256" key="1">
    <source>
        <dbReference type="SAM" id="Phobius"/>
    </source>
</evidence>
<dbReference type="AlphaFoldDB" id="A0A9P5P423"/>
<keyword evidence="1" id="KW-0812">Transmembrane</keyword>
<dbReference type="EMBL" id="JADNYJ010000001">
    <property type="protein sequence ID" value="KAF8913969.1"/>
    <property type="molecule type" value="Genomic_DNA"/>
</dbReference>
<organism evidence="2 3">
    <name type="scientific">Gymnopilus junonius</name>
    <name type="common">Spectacular rustgill mushroom</name>
    <name type="synonym">Gymnopilus spectabilis subsp. junonius</name>
    <dbReference type="NCBI Taxonomy" id="109634"/>
    <lineage>
        <taxon>Eukaryota</taxon>
        <taxon>Fungi</taxon>
        <taxon>Dikarya</taxon>
        <taxon>Basidiomycota</taxon>
        <taxon>Agaricomycotina</taxon>
        <taxon>Agaricomycetes</taxon>
        <taxon>Agaricomycetidae</taxon>
        <taxon>Agaricales</taxon>
        <taxon>Agaricineae</taxon>
        <taxon>Hymenogastraceae</taxon>
        <taxon>Gymnopilus</taxon>
    </lineage>
</organism>
<dbReference type="InterPro" id="IPR029058">
    <property type="entry name" value="AB_hydrolase_fold"/>
</dbReference>
<dbReference type="OrthoDB" id="6431331at2759"/>
<name>A0A9P5P423_GYMJU</name>
<protein>
    <submittedName>
        <fullName evidence="2">Uncharacterized protein</fullName>
    </submittedName>
</protein>
<dbReference type="SUPFAM" id="SSF53474">
    <property type="entry name" value="alpha/beta-Hydrolases"/>
    <property type="match status" value="1"/>
</dbReference>
<evidence type="ECO:0000313" key="2">
    <source>
        <dbReference type="EMBL" id="KAF8913969.1"/>
    </source>
</evidence>
<sequence length="539" mass="62184">MSVHDISEHPHPPRSRDWSFYAVFFLAVVPLWSSVPLAWLFAAYSLYGSRWLSYGTVGRSILFISCCELLFSLYHLHLARRISGPSPCGPGDPHEIQLAFLRMLKSGLSNFPEDGGDVETPFINRPSSPAEIITQLELHDPRAIDFRHCMRTWFRNVPWSSVKLLEMQKWLYWAMYNADLPPLDQLPEAHRQALDDSVGLIQKRLGCKIEEGSNPKVIPIRLTIDRTNVLWRPLIFYALMGSMNWVLGSFYKRYWNIHYGHSNGLEYILRMPAKWNPDTSPRPIVFIHGLGLGLLQYHSFISHLLKKFPDRPILILLQPQISQNFFHPHFLKPPSRHEMADRLAGLLQELGWVSLRETKRATVEYEEEKEVASSLLGDPRRGVTLLSHSNGTYVHAWVLKCYPNIVARSCFIDPVTFCSWEGDVCYNFFYRTCTTGMELIIRYFVGTELGVVNLVQRHFCWTSNSLWFEEIPNATDFQKTLFLLGGKDSIVHSERVKRYLVSHGVRENLWYDPEGTHGDALVKSGLGLEKILLWLSEDH</sequence>